<dbReference type="GO" id="GO:0030313">
    <property type="term" value="C:cell envelope"/>
    <property type="evidence" value="ECO:0007669"/>
    <property type="project" value="UniProtKB-SubCell"/>
</dbReference>
<dbReference type="PANTHER" id="PTHR42953">
    <property type="entry name" value="HIGH-AFFINITY ZINC UPTAKE SYSTEM PROTEIN ZNUA-RELATED"/>
    <property type="match status" value="1"/>
</dbReference>
<dbReference type="PANTHER" id="PTHR42953:SF1">
    <property type="entry name" value="METAL-BINDING PROTEIN HI_0362-RELATED"/>
    <property type="match status" value="1"/>
</dbReference>
<dbReference type="PROSITE" id="PS51257">
    <property type="entry name" value="PROKAR_LIPOPROTEIN"/>
    <property type="match status" value="1"/>
</dbReference>
<dbReference type="eggNOG" id="COG0803">
    <property type="taxonomic scope" value="Bacteria"/>
</dbReference>
<dbReference type="STRING" id="35841.B4167_3595"/>
<name>A0A090KNB2_9BACI</name>
<sequence length="323" mass="35848">MITFSKKFWGIILLCCTFLLAACNDKSATNNEQKNTGKDNNKKITVVTTIAQIGEPLSVIGGDRVEVKSLMGPSVDPHLYQATHGDIQTLENADVVFYNGLHLEANMVDIFEEIEKSKPVLAIGETIDKSKLLHDENNAVDPHIWFDIDLWQQALDAAVDQLKEYSPENTSYFEENKVKYFEKLQQLKEDAKKLTEIPEEQRILVTAHDAFGYFGRMHHMKVVGLQGLSTDGEIGISDIQNTIDTIVKYKVPAVFVESSINESSIKAVIEGAKKQGVPIQLGGELFSDAMGKAGTEEGTYLGMYRHNIDTIYTALKGGSNTNE</sequence>
<reference evidence="8 9" key="2">
    <citation type="submission" date="2015-01" db="EMBL/GenBank/DDBJ databases">
        <title>Draft Genome Sequences of Four Bacillus thermoamylovorans Strains, Isolated From Food Products.</title>
        <authorList>
            <person name="Krawcyk A.O."/>
            <person name="Berendsen E.M."/>
            <person name="Eijlander R.T."/>
            <person name="de Jong A."/>
            <person name="Wells-Bennik M."/>
            <person name="Kuipers O.P."/>
        </authorList>
    </citation>
    <scope>NUCLEOTIDE SEQUENCE [LARGE SCALE GENOMIC DNA]</scope>
    <source>
        <strain evidence="8 9">B4167</strain>
    </source>
</reference>
<feature type="chain" id="PRO_5044364447" evidence="6">
    <location>
        <begin position="22"/>
        <end position="323"/>
    </location>
</feature>
<dbReference type="Proteomes" id="UP000032076">
    <property type="component" value="Unassembled WGS sequence"/>
</dbReference>
<organism evidence="7 10">
    <name type="scientific">Caldibacillus thermoamylovorans</name>
    <dbReference type="NCBI Taxonomy" id="35841"/>
    <lineage>
        <taxon>Bacteria</taxon>
        <taxon>Bacillati</taxon>
        <taxon>Bacillota</taxon>
        <taxon>Bacilli</taxon>
        <taxon>Bacillales</taxon>
        <taxon>Bacillaceae</taxon>
        <taxon>Caldibacillus</taxon>
    </lineage>
</organism>
<evidence type="ECO:0000256" key="2">
    <source>
        <dbReference type="ARBA" id="ARBA00022448"/>
    </source>
</evidence>
<dbReference type="GO" id="GO:0030001">
    <property type="term" value="P:metal ion transport"/>
    <property type="evidence" value="ECO:0007669"/>
    <property type="project" value="InterPro"/>
</dbReference>
<dbReference type="OrthoDB" id="9793396at2"/>
<evidence type="ECO:0000256" key="5">
    <source>
        <dbReference type="RuleBase" id="RU003512"/>
    </source>
</evidence>
<dbReference type="PATRIC" id="fig|35841.6.peg.2978"/>
<evidence type="ECO:0000256" key="1">
    <source>
        <dbReference type="ARBA" id="ARBA00004196"/>
    </source>
</evidence>
<evidence type="ECO:0000256" key="6">
    <source>
        <dbReference type="SAM" id="SignalP"/>
    </source>
</evidence>
<keyword evidence="10" id="KW-1185">Reference proteome</keyword>
<dbReference type="InterPro" id="IPR006127">
    <property type="entry name" value="ZnuA-like"/>
</dbReference>
<keyword evidence="3" id="KW-0479">Metal-binding</keyword>
<comment type="similarity">
    <text evidence="5">Belongs to the bacterial solute-binding protein 9 family.</text>
</comment>
<dbReference type="InterPro" id="IPR050492">
    <property type="entry name" value="Bact_metal-bind_prot9"/>
</dbReference>
<dbReference type="InterPro" id="IPR006129">
    <property type="entry name" value="AdhesinB"/>
</dbReference>
<keyword evidence="4 6" id="KW-0732">Signal</keyword>
<comment type="subcellular location">
    <subcellularLocation>
        <location evidence="1">Cell envelope</location>
    </subcellularLocation>
</comment>
<dbReference type="InterPro" id="IPR006128">
    <property type="entry name" value="Lipoprotein_PsaA-like"/>
</dbReference>
<evidence type="ECO:0000313" key="8">
    <source>
        <dbReference type="EMBL" id="KIO71585.1"/>
    </source>
</evidence>
<feature type="signal peptide" evidence="6">
    <location>
        <begin position="1"/>
        <end position="21"/>
    </location>
</feature>
<dbReference type="PRINTS" id="PR00691">
    <property type="entry name" value="ADHESINB"/>
</dbReference>
<evidence type="ECO:0000313" key="10">
    <source>
        <dbReference type="Proteomes" id="UP000040576"/>
    </source>
</evidence>
<keyword evidence="2 5" id="KW-0813">Transport</keyword>
<protein>
    <submittedName>
        <fullName evidence="7">Manganese-binding lipoprotein MntA</fullName>
    </submittedName>
</protein>
<dbReference type="SUPFAM" id="SSF53807">
    <property type="entry name" value="Helical backbone' metal receptor"/>
    <property type="match status" value="1"/>
</dbReference>
<dbReference type="EMBL" id="JXLU01000121">
    <property type="protein sequence ID" value="KIO71585.1"/>
    <property type="molecule type" value="Genomic_DNA"/>
</dbReference>
<dbReference type="AlphaFoldDB" id="A0A090KNB2"/>
<dbReference type="GO" id="GO:0046872">
    <property type="term" value="F:metal ion binding"/>
    <property type="evidence" value="ECO:0007669"/>
    <property type="project" value="UniProtKB-KW"/>
</dbReference>
<dbReference type="Proteomes" id="UP000040576">
    <property type="component" value="Unassembled WGS sequence"/>
</dbReference>
<keyword evidence="7" id="KW-0449">Lipoprotein</keyword>
<dbReference type="PRINTS" id="PR00690">
    <property type="entry name" value="ADHESNFAMILY"/>
</dbReference>
<accession>A0A090KNB2</accession>
<evidence type="ECO:0000313" key="7">
    <source>
        <dbReference type="EMBL" id="CEE00174.1"/>
    </source>
</evidence>
<reference evidence="7 10" key="1">
    <citation type="submission" date="2014-07" db="EMBL/GenBank/DDBJ databases">
        <authorList>
            <person name="Wibberg Daniel"/>
        </authorList>
    </citation>
    <scope>NUCLEOTIDE SEQUENCE [LARGE SCALE GENOMIC DNA]</scope>
</reference>
<dbReference type="Pfam" id="PF01297">
    <property type="entry name" value="ZnuA"/>
    <property type="match status" value="1"/>
</dbReference>
<gene>
    <name evidence="7" type="primary">mntA</name>
    <name evidence="8" type="ORF">B4167_3595</name>
    <name evidence="7" type="ORF">BT1A1_0313</name>
</gene>
<dbReference type="Gene3D" id="3.40.50.1980">
    <property type="entry name" value="Nitrogenase molybdenum iron protein domain"/>
    <property type="match status" value="2"/>
</dbReference>
<evidence type="ECO:0000313" key="9">
    <source>
        <dbReference type="Proteomes" id="UP000032076"/>
    </source>
</evidence>
<evidence type="ECO:0000256" key="4">
    <source>
        <dbReference type="ARBA" id="ARBA00022729"/>
    </source>
</evidence>
<dbReference type="EMBL" id="CCRF01000010">
    <property type="protein sequence ID" value="CEE00174.1"/>
    <property type="molecule type" value="Genomic_DNA"/>
</dbReference>
<proteinExistence type="inferred from homology"/>
<dbReference type="GO" id="GO:0007155">
    <property type="term" value="P:cell adhesion"/>
    <property type="evidence" value="ECO:0007669"/>
    <property type="project" value="InterPro"/>
</dbReference>
<evidence type="ECO:0000256" key="3">
    <source>
        <dbReference type="ARBA" id="ARBA00022723"/>
    </source>
</evidence>
<dbReference type="RefSeq" id="WP_034767365.1">
    <property type="nucleotide sequence ID" value="NZ_CCRF01000010.1"/>
</dbReference>